<dbReference type="Gene3D" id="3.90.1200.10">
    <property type="match status" value="1"/>
</dbReference>
<evidence type="ECO:0000256" key="3">
    <source>
        <dbReference type="ARBA" id="ARBA00023163"/>
    </source>
</evidence>
<dbReference type="Pfam" id="PF01636">
    <property type="entry name" value="APH"/>
    <property type="match status" value="1"/>
</dbReference>
<reference evidence="5" key="1">
    <citation type="submission" date="2020-10" db="EMBL/GenBank/DDBJ databases">
        <authorList>
            <person name="Gilroy R."/>
        </authorList>
    </citation>
    <scope>NUCLEOTIDE SEQUENCE</scope>
    <source>
        <strain evidence="5">CHK199-13235</strain>
    </source>
</reference>
<dbReference type="PROSITE" id="PS00041">
    <property type="entry name" value="HTH_ARAC_FAMILY_1"/>
    <property type="match status" value="1"/>
</dbReference>
<feature type="domain" description="HTH araC/xylS-type" evidence="4">
    <location>
        <begin position="8"/>
        <end position="105"/>
    </location>
</feature>
<dbReference type="SUPFAM" id="SSF56112">
    <property type="entry name" value="Protein kinase-like (PK-like)"/>
    <property type="match status" value="1"/>
</dbReference>
<dbReference type="InterPro" id="IPR050204">
    <property type="entry name" value="AraC_XylS_family_regulators"/>
</dbReference>
<dbReference type="PROSITE" id="PS01124">
    <property type="entry name" value="HTH_ARAC_FAMILY_2"/>
    <property type="match status" value="1"/>
</dbReference>
<evidence type="ECO:0000256" key="1">
    <source>
        <dbReference type="ARBA" id="ARBA00023015"/>
    </source>
</evidence>
<dbReference type="SMART" id="SM00342">
    <property type="entry name" value="HTH_ARAC"/>
    <property type="match status" value="1"/>
</dbReference>
<dbReference type="Gene3D" id="1.10.10.60">
    <property type="entry name" value="Homeodomain-like"/>
    <property type="match status" value="2"/>
</dbReference>
<evidence type="ECO:0000259" key="4">
    <source>
        <dbReference type="PROSITE" id="PS01124"/>
    </source>
</evidence>
<protein>
    <submittedName>
        <fullName evidence="5">Helix-turn-helix domain-containing protein</fullName>
    </submittedName>
</protein>
<evidence type="ECO:0000313" key="5">
    <source>
        <dbReference type="EMBL" id="HIS77477.1"/>
    </source>
</evidence>
<dbReference type="InterPro" id="IPR009057">
    <property type="entry name" value="Homeodomain-like_sf"/>
</dbReference>
<keyword evidence="1" id="KW-0805">Transcription regulation</keyword>
<name>A0A9D1FPL0_9FIRM</name>
<dbReference type="GO" id="GO:0043565">
    <property type="term" value="F:sequence-specific DNA binding"/>
    <property type="evidence" value="ECO:0007669"/>
    <property type="project" value="InterPro"/>
</dbReference>
<dbReference type="PANTHER" id="PTHR46796">
    <property type="entry name" value="HTH-TYPE TRANSCRIPTIONAL ACTIVATOR RHAS-RELATED"/>
    <property type="match status" value="1"/>
</dbReference>
<proteinExistence type="predicted"/>
<evidence type="ECO:0000256" key="2">
    <source>
        <dbReference type="ARBA" id="ARBA00023125"/>
    </source>
</evidence>
<organism evidence="5 6">
    <name type="scientific">Candidatus Merdivicinus excrementipullorum</name>
    <dbReference type="NCBI Taxonomy" id="2840867"/>
    <lineage>
        <taxon>Bacteria</taxon>
        <taxon>Bacillati</taxon>
        <taxon>Bacillota</taxon>
        <taxon>Clostridia</taxon>
        <taxon>Eubacteriales</taxon>
        <taxon>Oscillospiraceae</taxon>
        <taxon>Oscillospiraceae incertae sedis</taxon>
        <taxon>Candidatus Merdivicinus</taxon>
    </lineage>
</organism>
<evidence type="ECO:0000313" key="6">
    <source>
        <dbReference type="Proteomes" id="UP000824002"/>
    </source>
</evidence>
<keyword evidence="3" id="KW-0804">Transcription</keyword>
<dbReference type="InterPro" id="IPR011009">
    <property type="entry name" value="Kinase-like_dom_sf"/>
</dbReference>
<dbReference type="GO" id="GO:0003700">
    <property type="term" value="F:DNA-binding transcription factor activity"/>
    <property type="evidence" value="ECO:0007669"/>
    <property type="project" value="InterPro"/>
</dbReference>
<gene>
    <name evidence="5" type="ORF">IAB51_11825</name>
</gene>
<accession>A0A9D1FPL0</accession>
<keyword evidence="2" id="KW-0238">DNA-binding</keyword>
<dbReference type="SUPFAM" id="SSF46689">
    <property type="entry name" value="Homeodomain-like"/>
    <property type="match status" value="2"/>
</dbReference>
<sequence>MEIQNILQNALDAIDRNLRGELCVEELARESGFSRWHFSRLFQETVGIPPAQYLTLRRLQFAAYAAKNGRSLTETALEYGFDSYAGFYKAFVREFGCSPSEYLRKHPARRPERFQLEKEEHKMLTHEIAKAALAHWNLENAPLEEYRYPSSGYLCENCLWVNGEFVLKESPFRGVLEKEAALSEQLTRFGLEAPDFQPCTEGGVIAEEKGRWFCLGRMPKGEALLASEIMKPEGIVLARDIGKAIGKLHLALQECDFPAEERNLTEEAGGWALQKLKKEGLMPLELCSRWEREFPEIYEKLPRQLVHRGLNPGNTLYHNGRVAGFHEFNLSTREARVFDPVCYATAVLSETWGKMDAAPWKNVLDAILKGYDEICPLTAEERKAVPWIILANQFVFMAWTGEREKLAQIAETNRQMTLWLWKILF</sequence>
<comment type="caution">
    <text evidence="5">The sequence shown here is derived from an EMBL/GenBank/DDBJ whole genome shotgun (WGS) entry which is preliminary data.</text>
</comment>
<dbReference type="InterPro" id="IPR018062">
    <property type="entry name" value="HTH_AraC-typ_CS"/>
</dbReference>
<dbReference type="EMBL" id="DVJP01000077">
    <property type="protein sequence ID" value="HIS77477.1"/>
    <property type="molecule type" value="Genomic_DNA"/>
</dbReference>
<reference evidence="5" key="2">
    <citation type="journal article" date="2021" name="PeerJ">
        <title>Extensive microbial diversity within the chicken gut microbiome revealed by metagenomics and culture.</title>
        <authorList>
            <person name="Gilroy R."/>
            <person name="Ravi A."/>
            <person name="Getino M."/>
            <person name="Pursley I."/>
            <person name="Horton D.L."/>
            <person name="Alikhan N.F."/>
            <person name="Baker D."/>
            <person name="Gharbi K."/>
            <person name="Hall N."/>
            <person name="Watson M."/>
            <person name="Adriaenssens E.M."/>
            <person name="Foster-Nyarko E."/>
            <person name="Jarju S."/>
            <person name="Secka A."/>
            <person name="Antonio M."/>
            <person name="Oren A."/>
            <person name="Chaudhuri R.R."/>
            <person name="La Ragione R."/>
            <person name="Hildebrand F."/>
            <person name="Pallen M.J."/>
        </authorList>
    </citation>
    <scope>NUCLEOTIDE SEQUENCE</scope>
    <source>
        <strain evidence="5">CHK199-13235</strain>
    </source>
</reference>
<dbReference type="Pfam" id="PF12833">
    <property type="entry name" value="HTH_18"/>
    <property type="match status" value="1"/>
</dbReference>
<dbReference type="Proteomes" id="UP000824002">
    <property type="component" value="Unassembled WGS sequence"/>
</dbReference>
<dbReference type="InterPro" id="IPR002575">
    <property type="entry name" value="Aminoglycoside_PTrfase"/>
</dbReference>
<dbReference type="InterPro" id="IPR018060">
    <property type="entry name" value="HTH_AraC"/>
</dbReference>
<dbReference type="AlphaFoldDB" id="A0A9D1FPL0"/>